<protein>
    <submittedName>
        <fullName evidence="1">Uncharacterized protein</fullName>
    </submittedName>
</protein>
<dbReference type="EMBL" id="NCVQ01000001">
    <property type="protein sequence ID" value="PWZ56517.1"/>
    <property type="molecule type" value="Genomic_DNA"/>
</dbReference>
<gene>
    <name evidence="1" type="ORF">Zm00014a_016286</name>
</gene>
<organism evidence="1">
    <name type="scientific">Zea mays</name>
    <name type="common">Maize</name>
    <dbReference type="NCBI Taxonomy" id="4577"/>
    <lineage>
        <taxon>Eukaryota</taxon>
        <taxon>Viridiplantae</taxon>
        <taxon>Streptophyta</taxon>
        <taxon>Embryophyta</taxon>
        <taxon>Tracheophyta</taxon>
        <taxon>Spermatophyta</taxon>
        <taxon>Magnoliopsida</taxon>
        <taxon>Liliopsida</taxon>
        <taxon>Poales</taxon>
        <taxon>Poaceae</taxon>
        <taxon>PACMAD clade</taxon>
        <taxon>Panicoideae</taxon>
        <taxon>Andropogonodae</taxon>
        <taxon>Andropogoneae</taxon>
        <taxon>Tripsacinae</taxon>
        <taxon>Zea</taxon>
    </lineage>
</organism>
<name>A0A317YCX3_MAIZE</name>
<dbReference type="Proteomes" id="UP000251960">
    <property type="component" value="Chromosome 1"/>
</dbReference>
<comment type="caution">
    <text evidence="1">The sequence shown here is derived from an EMBL/GenBank/DDBJ whole genome shotgun (WGS) entry which is preliminary data.</text>
</comment>
<accession>A0A317YCX3</accession>
<proteinExistence type="predicted"/>
<sequence>MLRLSLVSSPATTPARYSHPFFSLPFILFEAEHRNPNLKLFSYLTTLLTSKFFLLLQKSPIFLYWICPC</sequence>
<reference evidence="1" key="1">
    <citation type="journal article" date="2018" name="Nat. Genet.">
        <title>Extensive intraspecific gene order and gene structural variations between Mo17 and other maize genomes.</title>
        <authorList>
            <person name="Sun S."/>
            <person name="Zhou Y."/>
            <person name="Chen J."/>
            <person name="Shi J."/>
            <person name="Zhao H."/>
            <person name="Zhao H."/>
            <person name="Song W."/>
            <person name="Zhang M."/>
            <person name="Cui Y."/>
            <person name="Dong X."/>
            <person name="Liu H."/>
            <person name="Ma X."/>
            <person name="Jiao Y."/>
            <person name="Wang B."/>
            <person name="Wei X."/>
            <person name="Stein J.C."/>
            <person name="Glaubitz J.C."/>
            <person name="Lu F."/>
            <person name="Yu G."/>
            <person name="Liang C."/>
            <person name="Fengler K."/>
            <person name="Li B."/>
            <person name="Rafalski A."/>
            <person name="Schnable P.S."/>
            <person name="Ware D.H."/>
            <person name="Buckler E.S."/>
            <person name="Lai J."/>
        </authorList>
    </citation>
    <scope>NUCLEOTIDE SEQUENCE [LARGE SCALE GENOMIC DNA]</scope>
    <source>
        <tissue evidence="1">Seedling</tissue>
    </source>
</reference>
<evidence type="ECO:0000313" key="1">
    <source>
        <dbReference type="EMBL" id="PWZ56517.1"/>
    </source>
</evidence>
<dbReference type="AlphaFoldDB" id="A0A317YCX3"/>